<keyword evidence="1" id="KW-0732">Signal</keyword>
<organism evidence="2 3">
    <name type="scientific">Eiseniibacteriota bacterium</name>
    <dbReference type="NCBI Taxonomy" id="2212470"/>
    <lineage>
        <taxon>Bacteria</taxon>
        <taxon>Candidatus Eiseniibacteriota</taxon>
    </lineage>
</organism>
<dbReference type="AlphaFoldDB" id="A0A956N9R6"/>
<evidence type="ECO:0000313" key="3">
    <source>
        <dbReference type="Proteomes" id="UP000739538"/>
    </source>
</evidence>
<dbReference type="Proteomes" id="UP000739538">
    <property type="component" value="Unassembled WGS sequence"/>
</dbReference>
<sequence length="285" mass="30229">MLLVLLALSFLPGASSAYFERLQASARATSFGGAYSAVANDASAAFYNPAAMVAMNRAETLAMYAKPFNIEGYQASYIGAVLPRDGISLGAYWHRTGVSDVMSENLIGLSAGRDLLPPGGDIALAVGGTLKIAQVGYAQDGDADYGSQTKATADLSALLNVTEKVAFSYALRNVVEPEFDFVSGNGGTPLLRTNDLGVSYRWNPASIVAATVSQNAYQEWRVQLGGEVWFQEVFAVRSGFVEGDFAGGVGLKATNFLVDISFLTNAALGVSYEVALRVPFGDQRW</sequence>
<name>A0A956N9R6_UNCEI</name>
<evidence type="ECO:0008006" key="4">
    <source>
        <dbReference type="Google" id="ProtNLM"/>
    </source>
</evidence>
<accession>A0A956N9R6</accession>
<gene>
    <name evidence="2" type="ORF">KDA27_05230</name>
</gene>
<dbReference type="EMBL" id="JAGQHS010000017">
    <property type="protein sequence ID" value="MCA9755184.1"/>
    <property type="molecule type" value="Genomic_DNA"/>
</dbReference>
<comment type="caution">
    <text evidence="2">The sequence shown here is derived from an EMBL/GenBank/DDBJ whole genome shotgun (WGS) entry which is preliminary data.</text>
</comment>
<reference evidence="2" key="2">
    <citation type="journal article" date="2021" name="Microbiome">
        <title>Successional dynamics and alternative stable states in a saline activated sludge microbial community over 9 years.</title>
        <authorList>
            <person name="Wang Y."/>
            <person name="Ye J."/>
            <person name="Ju F."/>
            <person name="Liu L."/>
            <person name="Boyd J.A."/>
            <person name="Deng Y."/>
            <person name="Parks D.H."/>
            <person name="Jiang X."/>
            <person name="Yin X."/>
            <person name="Woodcroft B.J."/>
            <person name="Tyson G.W."/>
            <person name="Hugenholtz P."/>
            <person name="Polz M.F."/>
            <person name="Zhang T."/>
        </authorList>
    </citation>
    <scope>NUCLEOTIDE SEQUENCE</scope>
    <source>
        <strain evidence="2">HKST-UBA02</strain>
    </source>
</reference>
<dbReference type="Gene3D" id="2.40.160.60">
    <property type="entry name" value="Outer membrane protein transport protein (OMPP1/FadL/TodX)"/>
    <property type="match status" value="1"/>
</dbReference>
<feature type="signal peptide" evidence="1">
    <location>
        <begin position="1"/>
        <end position="17"/>
    </location>
</feature>
<evidence type="ECO:0000256" key="1">
    <source>
        <dbReference type="SAM" id="SignalP"/>
    </source>
</evidence>
<feature type="chain" id="PRO_5037040020" description="PorV/PorQ family protein" evidence="1">
    <location>
        <begin position="18"/>
        <end position="285"/>
    </location>
</feature>
<protein>
    <recommendedName>
        <fullName evidence="4">PorV/PorQ family protein</fullName>
    </recommendedName>
</protein>
<proteinExistence type="predicted"/>
<reference evidence="2" key="1">
    <citation type="submission" date="2020-04" db="EMBL/GenBank/DDBJ databases">
        <authorList>
            <person name="Zhang T."/>
        </authorList>
    </citation>
    <scope>NUCLEOTIDE SEQUENCE</scope>
    <source>
        <strain evidence="2">HKST-UBA02</strain>
    </source>
</reference>
<evidence type="ECO:0000313" key="2">
    <source>
        <dbReference type="EMBL" id="MCA9755184.1"/>
    </source>
</evidence>